<keyword evidence="1" id="KW-0812">Transmembrane</keyword>
<keyword evidence="1" id="KW-0472">Membrane</keyword>
<protein>
    <submittedName>
        <fullName evidence="2">Uncharacterized protein</fullName>
    </submittedName>
</protein>
<dbReference type="Proteomes" id="UP000077428">
    <property type="component" value="Unassembled WGS sequence"/>
</dbReference>
<dbReference type="NCBIfam" id="TIGR02185">
    <property type="entry name" value="Trep_Strep"/>
    <property type="match status" value="1"/>
</dbReference>
<accession>A0A165ZMX2</accession>
<sequence>MKFKLKNDKKLTARDFISIGVFNALAIIIYMIISSLFCMTIIGSFFSNAAVFLVIGVIYVLLAIKIQKRGVFLISGLIFGLISLASGHVYHFIAIVIGGAIAEILAGKYDSSRKISLAYVAFALSDFLGIDLPIFAFGSSYILERASNFGISENAINSSIQYFTWSTFFVLLILNVICAIIGAWIGMIIIEKHFKKSGLIE</sequence>
<keyword evidence="3" id="KW-1185">Reference proteome</keyword>
<organism evidence="2 3">
    <name type="scientific">Methanobrevibacter oralis</name>
    <dbReference type="NCBI Taxonomy" id="66851"/>
    <lineage>
        <taxon>Archaea</taxon>
        <taxon>Methanobacteriati</taxon>
        <taxon>Methanobacteriota</taxon>
        <taxon>Methanomada group</taxon>
        <taxon>Methanobacteria</taxon>
        <taxon>Methanobacteriales</taxon>
        <taxon>Methanobacteriaceae</taxon>
        <taxon>Methanobrevibacter</taxon>
    </lineage>
</organism>
<reference evidence="3" key="1">
    <citation type="journal article" date="2016" name="Genome Announc.">
        <title>Draft Genome Sequences of Methanobrevibacter curvatus DSM11111, Methanobrevibacter cuticularis DSM11139, Methanobrevibacter filiformis DSM11501, and Methanobrevibacter oralis DSM7256.</title>
        <authorList>
            <person name="Poehlein A."/>
            <person name="Seedorf H."/>
        </authorList>
    </citation>
    <scope>NUCLEOTIDE SEQUENCE [LARGE SCALE GENOMIC DNA]</scope>
    <source>
        <strain evidence="3">DSM 7256 / JCM 30027 / ZR</strain>
    </source>
</reference>
<evidence type="ECO:0000313" key="3">
    <source>
        <dbReference type="Proteomes" id="UP000077428"/>
    </source>
</evidence>
<evidence type="ECO:0000313" key="2">
    <source>
        <dbReference type="EMBL" id="KZX10926.1"/>
    </source>
</evidence>
<keyword evidence="1" id="KW-1133">Transmembrane helix</keyword>
<feature type="transmembrane region" description="Helical" evidence="1">
    <location>
        <begin position="39"/>
        <end position="62"/>
    </location>
</feature>
<gene>
    <name evidence="2" type="ORF">MBORA_17640</name>
</gene>
<dbReference type="EMBL" id="LWMU01000103">
    <property type="protein sequence ID" value="KZX10926.1"/>
    <property type="molecule type" value="Genomic_DNA"/>
</dbReference>
<dbReference type="STRING" id="66851.MBORA_17640"/>
<comment type="caution">
    <text evidence="2">The sequence shown here is derived from an EMBL/GenBank/DDBJ whole genome shotgun (WGS) entry which is preliminary data.</text>
</comment>
<feature type="transmembrane region" description="Helical" evidence="1">
    <location>
        <begin position="12"/>
        <end position="33"/>
    </location>
</feature>
<proteinExistence type="predicted"/>
<feature type="transmembrane region" description="Helical" evidence="1">
    <location>
        <begin position="116"/>
        <end position="142"/>
    </location>
</feature>
<feature type="transmembrane region" description="Helical" evidence="1">
    <location>
        <begin position="162"/>
        <end position="190"/>
    </location>
</feature>
<name>A0A165ZMX2_METOA</name>
<feature type="transmembrane region" description="Helical" evidence="1">
    <location>
        <begin position="69"/>
        <end position="86"/>
    </location>
</feature>
<dbReference type="RefSeq" id="WP_063720551.1">
    <property type="nucleotide sequence ID" value="NZ_LWMU01000103.1"/>
</dbReference>
<dbReference type="Pfam" id="PF09605">
    <property type="entry name" value="Trep_Strep"/>
    <property type="match status" value="1"/>
</dbReference>
<dbReference type="InterPro" id="IPR011733">
    <property type="entry name" value="CHP02185_IM"/>
</dbReference>
<evidence type="ECO:0000256" key="1">
    <source>
        <dbReference type="SAM" id="Phobius"/>
    </source>
</evidence>
<dbReference type="AlphaFoldDB" id="A0A165ZMX2"/>
<dbReference type="PATRIC" id="fig|66851.6.peg.1918"/>